<organism evidence="1 2">
    <name type="scientific">Desulfosarcina ovata subsp. sediminis</name>
    <dbReference type="NCBI Taxonomy" id="885957"/>
    <lineage>
        <taxon>Bacteria</taxon>
        <taxon>Pseudomonadati</taxon>
        <taxon>Thermodesulfobacteriota</taxon>
        <taxon>Desulfobacteria</taxon>
        <taxon>Desulfobacterales</taxon>
        <taxon>Desulfosarcinaceae</taxon>
        <taxon>Desulfosarcina</taxon>
    </lineage>
</organism>
<dbReference type="KEGG" id="dov:DSCO28_37070"/>
<reference evidence="1 2" key="1">
    <citation type="submission" date="2019-11" db="EMBL/GenBank/DDBJ databases">
        <title>Comparative genomics of hydrocarbon-degrading Desulfosarcina strains.</title>
        <authorList>
            <person name="Watanabe M."/>
            <person name="Kojima H."/>
            <person name="Fukui M."/>
        </authorList>
    </citation>
    <scope>NUCLEOTIDE SEQUENCE [LARGE SCALE GENOMIC DNA]</scope>
    <source>
        <strain evidence="1 2">28bB2T</strain>
    </source>
</reference>
<sequence length="66" mass="7463">MMSSPCRNCDKRHLPKDKCMKDCKKIAAFQQSQNMMHTPPYAYDDGSDTFDCLCKLSFFVVSGGFG</sequence>
<evidence type="ECO:0000313" key="2">
    <source>
        <dbReference type="Proteomes" id="UP000425960"/>
    </source>
</evidence>
<protein>
    <submittedName>
        <fullName evidence="1">Uncharacterized protein</fullName>
    </submittedName>
</protein>
<dbReference type="Proteomes" id="UP000425960">
    <property type="component" value="Chromosome"/>
</dbReference>
<dbReference type="EMBL" id="AP021876">
    <property type="protein sequence ID" value="BBO83141.1"/>
    <property type="molecule type" value="Genomic_DNA"/>
</dbReference>
<name>A0A5K7ZSF9_9BACT</name>
<proteinExistence type="predicted"/>
<evidence type="ECO:0000313" key="1">
    <source>
        <dbReference type="EMBL" id="BBO83141.1"/>
    </source>
</evidence>
<gene>
    <name evidence="1" type="ORF">DSCO28_37070</name>
</gene>
<dbReference type="AlphaFoldDB" id="A0A5K7ZSF9"/>
<accession>A0A5K7ZSF9</accession>